<dbReference type="Pfam" id="PF13451">
    <property type="entry name" value="zf_Tbcl"/>
    <property type="match status" value="1"/>
</dbReference>
<evidence type="ECO:0000313" key="3">
    <source>
        <dbReference type="EMBL" id="SHL15046.1"/>
    </source>
</evidence>
<organism evidence="3 4">
    <name type="scientific">Phytopseudomonas punonensis</name>
    <dbReference type="NCBI Taxonomy" id="1220495"/>
    <lineage>
        <taxon>Bacteria</taxon>
        <taxon>Pseudomonadati</taxon>
        <taxon>Pseudomonadota</taxon>
        <taxon>Gammaproteobacteria</taxon>
        <taxon>Pseudomonadales</taxon>
        <taxon>Pseudomonadaceae</taxon>
        <taxon>Phytopseudomonas</taxon>
    </lineage>
</organism>
<sequence>MKSNKQRRREIREARAKRKLRQAASASWPASQTPPPGSLAVNRASLTPYHSYDEPLFVQRGWYQDLPFTCRDCGAGQIWTAAQQRWWYELCKGQVFSTAVRCRACRLNKRIRDGRERPNADRAITQTGV</sequence>
<dbReference type="InterPro" id="IPR025306">
    <property type="entry name" value="Zn-bnd_dom_prob"/>
</dbReference>
<dbReference type="EMBL" id="FRBQ01000001">
    <property type="protein sequence ID" value="SHL15046.1"/>
    <property type="molecule type" value="Genomic_DNA"/>
</dbReference>
<feature type="domain" description="Probable zinc-binding" evidence="2">
    <location>
        <begin position="64"/>
        <end position="110"/>
    </location>
</feature>
<dbReference type="RefSeq" id="WP_073262237.1">
    <property type="nucleotide sequence ID" value="NZ_FRBQ01000001.1"/>
</dbReference>
<dbReference type="AlphaFoldDB" id="A0A1M6Y9R8"/>
<reference evidence="4" key="1">
    <citation type="submission" date="2016-11" db="EMBL/GenBank/DDBJ databases">
        <authorList>
            <person name="Varghese N."/>
            <person name="Submissions S."/>
        </authorList>
    </citation>
    <scope>NUCLEOTIDE SEQUENCE [LARGE SCALE GENOMIC DNA]</scope>
    <source>
        <strain evidence="4">CECT 8089</strain>
    </source>
</reference>
<evidence type="ECO:0000259" key="2">
    <source>
        <dbReference type="Pfam" id="PF13451"/>
    </source>
</evidence>
<evidence type="ECO:0000313" key="4">
    <source>
        <dbReference type="Proteomes" id="UP000184305"/>
    </source>
</evidence>
<dbReference type="Proteomes" id="UP000184305">
    <property type="component" value="Unassembled WGS sequence"/>
</dbReference>
<name>A0A1M6Y9R8_9GAMM</name>
<protein>
    <submittedName>
        <fullName evidence="3">Probable zinc-ribbon domain-containing protein</fullName>
    </submittedName>
</protein>
<feature type="region of interest" description="Disordered" evidence="1">
    <location>
        <begin position="1"/>
        <end position="42"/>
    </location>
</feature>
<feature type="compositionally biased region" description="Basic residues" evidence="1">
    <location>
        <begin position="1"/>
        <end position="21"/>
    </location>
</feature>
<keyword evidence="4" id="KW-1185">Reference proteome</keyword>
<dbReference type="STRING" id="1220495.SAMN05216288_1187"/>
<gene>
    <name evidence="3" type="ORF">SAMN05216288_1187</name>
</gene>
<accession>A0A1M6Y9R8</accession>
<evidence type="ECO:0000256" key="1">
    <source>
        <dbReference type="SAM" id="MobiDB-lite"/>
    </source>
</evidence>
<proteinExistence type="predicted"/>
<dbReference type="OrthoDB" id="289270at2"/>